<name>A0ABS4SYD8_9PROT</name>
<evidence type="ECO:0000256" key="3">
    <source>
        <dbReference type="SAM" id="SignalP"/>
    </source>
</evidence>
<evidence type="ECO:0000256" key="2">
    <source>
        <dbReference type="SAM" id="MobiDB-lite"/>
    </source>
</evidence>
<proteinExistence type="predicted"/>
<keyword evidence="1" id="KW-0677">Repeat</keyword>
<keyword evidence="5" id="KW-1185">Reference proteome</keyword>
<protein>
    <recommendedName>
        <fullName evidence="6">MORN repeat-containing protein</fullName>
    </recommendedName>
</protein>
<feature type="signal peptide" evidence="3">
    <location>
        <begin position="1"/>
        <end position="25"/>
    </location>
</feature>
<evidence type="ECO:0000313" key="5">
    <source>
        <dbReference type="Proteomes" id="UP000781958"/>
    </source>
</evidence>
<dbReference type="PANTHER" id="PTHR46917:SF1">
    <property type="entry name" value="MORN REPEAT-CONTAINING PROTEIN 2"/>
    <property type="match status" value="1"/>
</dbReference>
<dbReference type="EMBL" id="JAGINP010000051">
    <property type="protein sequence ID" value="MBP2297289.1"/>
    <property type="molecule type" value="Genomic_DNA"/>
</dbReference>
<keyword evidence="3" id="KW-0732">Signal</keyword>
<dbReference type="Proteomes" id="UP000781958">
    <property type="component" value="Unassembled WGS sequence"/>
</dbReference>
<feature type="chain" id="PRO_5045284757" description="MORN repeat-containing protein" evidence="3">
    <location>
        <begin position="26"/>
        <end position="215"/>
    </location>
</feature>
<comment type="caution">
    <text evidence="4">The sequence shown here is derived from an EMBL/GenBank/DDBJ whole genome shotgun (WGS) entry which is preliminary data.</text>
</comment>
<evidence type="ECO:0000256" key="1">
    <source>
        <dbReference type="ARBA" id="ARBA00022737"/>
    </source>
</evidence>
<dbReference type="PANTHER" id="PTHR46917">
    <property type="entry name" value="MORN REPEAT-CONTAINING PROTEIN 2"/>
    <property type="match status" value="1"/>
</dbReference>
<organism evidence="4 5">
    <name type="scientific">Azospirillum rugosum</name>
    <dbReference type="NCBI Taxonomy" id="416170"/>
    <lineage>
        <taxon>Bacteria</taxon>
        <taxon>Pseudomonadati</taxon>
        <taxon>Pseudomonadota</taxon>
        <taxon>Alphaproteobacteria</taxon>
        <taxon>Rhodospirillales</taxon>
        <taxon>Azospirillaceae</taxon>
        <taxon>Azospirillum</taxon>
    </lineage>
</organism>
<feature type="region of interest" description="Disordered" evidence="2">
    <location>
        <begin position="163"/>
        <end position="215"/>
    </location>
</feature>
<dbReference type="SUPFAM" id="SSF82185">
    <property type="entry name" value="Histone H3 K4-specific methyltransferase SET7/9 N-terminal domain"/>
    <property type="match status" value="1"/>
</dbReference>
<dbReference type="InterPro" id="IPR003409">
    <property type="entry name" value="MORN"/>
</dbReference>
<gene>
    <name evidence="4" type="ORF">J2851_007110</name>
</gene>
<dbReference type="Gene3D" id="2.20.110.10">
    <property type="entry name" value="Histone H3 K4-specific methyltransferase SET7/9 N-terminal domain"/>
    <property type="match status" value="1"/>
</dbReference>
<dbReference type="Pfam" id="PF02493">
    <property type="entry name" value="MORN"/>
    <property type="match status" value="3"/>
</dbReference>
<evidence type="ECO:0000313" key="4">
    <source>
        <dbReference type="EMBL" id="MBP2297289.1"/>
    </source>
</evidence>
<reference evidence="4 5" key="1">
    <citation type="submission" date="2021-03" db="EMBL/GenBank/DDBJ databases">
        <title>Genomic Encyclopedia of Type Strains, Phase III (KMG-III): the genomes of soil and plant-associated and newly described type strains.</title>
        <authorList>
            <person name="Whitman W."/>
        </authorList>
    </citation>
    <scope>NUCLEOTIDE SEQUENCE [LARGE SCALE GENOMIC DNA]</scope>
    <source>
        <strain evidence="4 5">IMMIB AFH-6</strain>
    </source>
</reference>
<sequence>MRTSPVLLAACALLTILAVARGSVAETVLTDRESGCRVRLQQPGDGDTVRWTGPCRKGFAHGGGVLEWYRDGAPAGWAEGGFADGRLEGPARMEWEDGKAFTGRFRRGQASGPGILTFPEGHRYVGAFDHDRPTGQGEFISSLGIRYSARVDGAGNVWPGAMLGPSRGSEAADIPTTRPPQRQPRTLDEWLREPSPVPDLRLSERPPFGRAMPNR</sequence>
<accession>A0ABS4SYD8</accession>
<dbReference type="InterPro" id="IPR052849">
    <property type="entry name" value="MORN_repeat_protein"/>
</dbReference>
<dbReference type="RefSeq" id="WP_209774002.1">
    <property type="nucleotide sequence ID" value="NZ_JAGINP010000051.1"/>
</dbReference>
<evidence type="ECO:0008006" key="6">
    <source>
        <dbReference type="Google" id="ProtNLM"/>
    </source>
</evidence>